<dbReference type="Pfam" id="PF00583">
    <property type="entry name" value="Acetyltransf_1"/>
    <property type="match status" value="1"/>
</dbReference>
<dbReference type="EMBL" id="CP022190">
    <property type="protein sequence ID" value="AWI85321.1"/>
    <property type="molecule type" value="Genomic_DNA"/>
</dbReference>
<dbReference type="KEGG" id="ypac:CEW88_16425"/>
<gene>
    <name evidence="4" type="ORF">CEW88_16425</name>
</gene>
<keyword evidence="2" id="KW-0012">Acyltransferase</keyword>
<evidence type="ECO:0000313" key="5">
    <source>
        <dbReference type="Proteomes" id="UP000244915"/>
    </source>
</evidence>
<feature type="domain" description="N-acetyltransferase" evidence="3">
    <location>
        <begin position="6"/>
        <end position="150"/>
    </location>
</feature>
<name>A0A2U8HHV4_9RHOB</name>
<sequence>MSQDSLTIRPLEAGDEAAWRALWTGYLTFYESSVPEEVYASTFARLLGDDPQDFHGLLALVDGVPVGLVHYVFHRHCWRIENVCYLQDLYAAPEARGMGVGRALIEAVYAAADAEGAPSVYWMTQEFNATARQLYDRIGTVTPFVKYQRR</sequence>
<dbReference type="InterPro" id="IPR050832">
    <property type="entry name" value="Bact_Acetyltransf"/>
</dbReference>
<accession>A0A2U8HHV4</accession>
<dbReference type="CDD" id="cd04301">
    <property type="entry name" value="NAT_SF"/>
    <property type="match status" value="1"/>
</dbReference>
<dbReference type="Gene3D" id="3.40.630.30">
    <property type="match status" value="1"/>
</dbReference>
<evidence type="ECO:0000313" key="4">
    <source>
        <dbReference type="EMBL" id="AWI85321.1"/>
    </source>
</evidence>
<dbReference type="Proteomes" id="UP000244915">
    <property type="component" value="Chromosome 2"/>
</dbReference>
<dbReference type="InterPro" id="IPR000182">
    <property type="entry name" value="GNAT_dom"/>
</dbReference>
<dbReference type="InterPro" id="IPR016181">
    <property type="entry name" value="Acyl_CoA_acyltransferase"/>
</dbReference>
<dbReference type="SUPFAM" id="SSF55729">
    <property type="entry name" value="Acyl-CoA N-acyltransferases (Nat)"/>
    <property type="match status" value="1"/>
</dbReference>
<evidence type="ECO:0000256" key="2">
    <source>
        <dbReference type="ARBA" id="ARBA00023315"/>
    </source>
</evidence>
<dbReference type="OrthoDB" id="9805924at2"/>
<evidence type="ECO:0000259" key="3">
    <source>
        <dbReference type="PROSITE" id="PS51186"/>
    </source>
</evidence>
<proteinExistence type="predicted"/>
<dbReference type="PROSITE" id="PS51186">
    <property type="entry name" value="GNAT"/>
    <property type="match status" value="1"/>
</dbReference>
<keyword evidence="1 4" id="KW-0808">Transferase</keyword>
<dbReference type="AlphaFoldDB" id="A0A2U8HHV4"/>
<organism evidence="4 5">
    <name type="scientific">Alloyangia pacifica</name>
    <dbReference type="NCBI Taxonomy" id="311180"/>
    <lineage>
        <taxon>Bacteria</taxon>
        <taxon>Pseudomonadati</taxon>
        <taxon>Pseudomonadota</taxon>
        <taxon>Alphaproteobacteria</taxon>
        <taxon>Rhodobacterales</taxon>
        <taxon>Roseobacteraceae</taxon>
        <taxon>Alloyangia</taxon>
    </lineage>
</organism>
<dbReference type="PANTHER" id="PTHR43877">
    <property type="entry name" value="AMINOALKYLPHOSPHONATE N-ACETYLTRANSFERASE-RELATED-RELATED"/>
    <property type="match status" value="1"/>
</dbReference>
<dbReference type="RefSeq" id="WP_108968956.1">
    <property type="nucleotide sequence ID" value="NZ_CP022190.1"/>
</dbReference>
<protein>
    <submittedName>
        <fullName evidence="4">GNAT family N-acetyltransferase</fullName>
    </submittedName>
</protein>
<dbReference type="GO" id="GO:0016747">
    <property type="term" value="F:acyltransferase activity, transferring groups other than amino-acyl groups"/>
    <property type="evidence" value="ECO:0007669"/>
    <property type="project" value="InterPro"/>
</dbReference>
<reference evidence="4 5" key="1">
    <citation type="submission" date="2017-06" db="EMBL/GenBank/DDBJ databases">
        <title>Yangia sp. YSBP01 complete genome sequence.</title>
        <authorList>
            <person name="Woo J.-H."/>
            <person name="Kim H.-S."/>
        </authorList>
    </citation>
    <scope>NUCLEOTIDE SEQUENCE [LARGE SCALE GENOMIC DNA]</scope>
    <source>
        <strain evidence="4 5">YSBP01</strain>
    </source>
</reference>
<evidence type="ECO:0000256" key="1">
    <source>
        <dbReference type="ARBA" id="ARBA00022679"/>
    </source>
</evidence>